<reference evidence="2" key="1">
    <citation type="journal article" date="2023" name="GigaByte">
        <title>Genome assembly of the bearded iris, Iris pallida Lam.</title>
        <authorList>
            <person name="Bruccoleri R.E."/>
            <person name="Oakeley E.J."/>
            <person name="Faust A.M.E."/>
            <person name="Altorfer M."/>
            <person name="Dessus-Babus S."/>
            <person name="Burckhardt D."/>
            <person name="Oertli M."/>
            <person name="Naumann U."/>
            <person name="Petersen F."/>
            <person name="Wong J."/>
        </authorList>
    </citation>
    <scope>NUCLEOTIDE SEQUENCE</scope>
    <source>
        <strain evidence="2">GSM-AAB239-AS_SAM_17_03QT</strain>
    </source>
</reference>
<organism evidence="2 3">
    <name type="scientific">Iris pallida</name>
    <name type="common">Sweet iris</name>
    <dbReference type="NCBI Taxonomy" id="29817"/>
    <lineage>
        <taxon>Eukaryota</taxon>
        <taxon>Viridiplantae</taxon>
        <taxon>Streptophyta</taxon>
        <taxon>Embryophyta</taxon>
        <taxon>Tracheophyta</taxon>
        <taxon>Spermatophyta</taxon>
        <taxon>Magnoliopsida</taxon>
        <taxon>Liliopsida</taxon>
        <taxon>Asparagales</taxon>
        <taxon>Iridaceae</taxon>
        <taxon>Iridoideae</taxon>
        <taxon>Irideae</taxon>
        <taxon>Iris</taxon>
    </lineage>
</organism>
<gene>
    <name evidence="2" type="ORF">M6B38_182315</name>
</gene>
<sequence>MTPSRATSKPSATRPSLVPTSLLLRPVTVLSAWWADMDGDNGSKRRNHSEPERSQQRDPVPLASLST</sequence>
<dbReference type="EMBL" id="JANAVB010035618">
    <property type="protein sequence ID" value="KAJ6805091.1"/>
    <property type="molecule type" value="Genomic_DNA"/>
</dbReference>
<feature type="region of interest" description="Disordered" evidence="1">
    <location>
        <begin position="36"/>
        <end position="67"/>
    </location>
</feature>
<comment type="caution">
    <text evidence="2">The sequence shown here is derived from an EMBL/GenBank/DDBJ whole genome shotgun (WGS) entry which is preliminary data.</text>
</comment>
<name>A0AAX6EMG9_IRIPA</name>
<accession>A0AAX6EMG9</accession>
<evidence type="ECO:0000256" key="1">
    <source>
        <dbReference type="SAM" id="MobiDB-lite"/>
    </source>
</evidence>
<keyword evidence="3" id="KW-1185">Reference proteome</keyword>
<protein>
    <recommendedName>
        <fullName evidence="4">Secreted protein</fullName>
    </recommendedName>
</protein>
<reference evidence="2" key="2">
    <citation type="submission" date="2023-04" db="EMBL/GenBank/DDBJ databases">
        <authorList>
            <person name="Bruccoleri R.E."/>
            <person name="Oakeley E.J."/>
            <person name="Faust A.-M."/>
            <person name="Dessus-Babus S."/>
            <person name="Altorfer M."/>
            <person name="Burckhardt D."/>
            <person name="Oertli M."/>
            <person name="Naumann U."/>
            <person name="Petersen F."/>
            <person name="Wong J."/>
        </authorList>
    </citation>
    <scope>NUCLEOTIDE SEQUENCE</scope>
    <source>
        <strain evidence="2">GSM-AAB239-AS_SAM_17_03QT</strain>
        <tissue evidence="2">Leaf</tissue>
    </source>
</reference>
<evidence type="ECO:0008006" key="4">
    <source>
        <dbReference type="Google" id="ProtNLM"/>
    </source>
</evidence>
<proteinExistence type="predicted"/>
<evidence type="ECO:0000313" key="3">
    <source>
        <dbReference type="Proteomes" id="UP001140949"/>
    </source>
</evidence>
<dbReference type="AlphaFoldDB" id="A0AAX6EMG9"/>
<evidence type="ECO:0000313" key="2">
    <source>
        <dbReference type="EMBL" id="KAJ6805091.1"/>
    </source>
</evidence>
<dbReference type="Proteomes" id="UP001140949">
    <property type="component" value="Unassembled WGS sequence"/>
</dbReference>